<feature type="transmembrane region" description="Helical" evidence="8">
    <location>
        <begin position="135"/>
        <end position="158"/>
    </location>
</feature>
<keyword evidence="7 8" id="KW-0472">Membrane</keyword>
<dbReference type="GO" id="GO:0005886">
    <property type="term" value="C:plasma membrane"/>
    <property type="evidence" value="ECO:0007669"/>
    <property type="project" value="UniProtKB-SubCell"/>
</dbReference>
<keyword evidence="3" id="KW-1003">Cell membrane</keyword>
<dbReference type="EMBL" id="CP036455">
    <property type="protein sequence ID" value="QBI55340.1"/>
    <property type="molecule type" value="Genomic_DNA"/>
</dbReference>
<reference evidence="9 10" key="1">
    <citation type="submission" date="2019-02" db="EMBL/GenBank/DDBJ databases">
        <authorList>
            <person name="Khodamoradi S."/>
            <person name="Hahnke R.L."/>
            <person name="Kaempfer P."/>
            <person name="Schumann P."/>
            <person name="Rohde M."/>
            <person name="Steinert M."/>
            <person name="Luzhetskyy A."/>
            <person name="Wink J."/>
            <person name="Ruckert C."/>
        </authorList>
    </citation>
    <scope>NUCLEOTIDE SEQUENCE [LARGE SCALE GENOMIC DNA]</scope>
    <source>
        <strain evidence="9 10">M2</strain>
    </source>
</reference>
<sequence precursor="true">MMKTTVSALLVAGAVLLQAAVVNRLPLPWGLAPDLVLLAVAGVALWSSTTTAAVSGFAAGLAVDTLPPADHEIGRSALLLCLAGYLLAAIRDSEVHRGLGPYLAAAVAALGVAGGFAVIGLVLGDPRSVLPEALWAVLGSTGMTVLVSPAVLGPVTWVMRRLSHHSRGDLPAPWLAANGGVR</sequence>
<comment type="subcellular location">
    <subcellularLocation>
        <location evidence="1">Cell membrane</location>
        <topology evidence="1">Multi-pass membrane protein</topology>
    </subcellularLocation>
</comment>
<dbReference type="GO" id="GO:0008360">
    <property type="term" value="P:regulation of cell shape"/>
    <property type="evidence" value="ECO:0007669"/>
    <property type="project" value="UniProtKB-KW"/>
</dbReference>
<evidence type="ECO:0000256" key="8">
    <source>
        <dbReference type="SAM" id="Phobius"/>
    </source>
</evidence>
<evidence type="ECO:0000256" key="4">
    <source>
        <dbReference type="ARBA" id="ARBA00022692"/>
    </source>
</evidence>
<organism evidence="9 10">
    <name type="scientific">Streptomonospora litoralis</name>
    <dbReference type="NCBI Taxonomy" id="2498135"/>
    <lineage>
        <taxon>Bacteria</taxon>
        <taxon>Bacillati</taxon>
        <taxon>Actinomycetota</taxon>
        <taxon>Actinomycetes</taxon>
        <taxon>Streptosporangiales</taxon>
        <taxon>Nocardiopsidaceae</taxon>
        <taxon>Streptomonospora</taxon>
    </lineage>
</organism>
<evidence type="ECO:0000256" key="7">
    <source>
        <dbReference type="ARBA" id="ARBA00023136"/>
    </source>
</evidence>
<dbReference type="AlphaFoldDB" id="A0A4P6Q4Y9"/>
<accession>A0A4P6Q4Y9</accession>
<keyword evidence="6 8" id="KW-1133">Transmembrane helix</keyword>
<dbReference type="RefSeq" id="WP_242677022.1">
    <property type="nucleotide sequence ID" value="NZ_CP036455.1"/>
</dbReference>
<comment type="similarity">
    <text evidence="2">Belongs to the MreD family.</text>
</comment>
<dbReference type="KEGG" id="strr:EKD16_17870"/>
<protein>
    <submittedName>
        <fullName evidence="9">Uncharacterized protein</fullName>
    </submittedName>
</protein>
<evidence type="ECO:0000256" key="3">
    <source>
        <dbReference type="ARBA" id="ARBA00022475"/>
    </source>
</evidence>
<evidence type="ECO:0000256" key="2">
    <source>
        <dbReference type="ARBA" id="ARBA00007776"/>
    </source>
</evidence>
<keyword evidence="10" id="KW-1185">Reference proteome</keyword>
<evidence type="ECO:0000256" key="6">
    <source>
        <dbReference type="ARBA" id="ARBA00022989"/>
    </source>
</evidence>
<gene>
    <name evidence="9" type="ORF">EKD16_17870</name>
</gene>
<evidence type="ECO:0000313" key="10">
    <source>
        <dbReference type="Proteomes" id="UP000292235"/>
    </source>
</evidence>
<dbReference type="NCBIfam" id="TIGR03426">
    <property type="entry name" value="shape_MreD"/>
    <property type="match status" value="1"/>
</dbReference>
<evidence type="ECO:0000256" key="1">
    <source>
        <dbReference type="ARBA" id="ARBA00004651"/>
    </source>
</evidence>
<dbReference type="Proteomes" id="UP000292235">
    <property type="component" value="Chromosome"/>
</dbReference>
<dbReference type="InterPro" id="IPR007227">
    <property type="entry name" value="Cell_shape_determining_MreD"/>
</dbReference>
<evidence type="ECO:0000256" key="5">
    <source>
        <dbReference type="ARBA" id="ARBA00022960"/>
    </source>
</evidence>
<proteinExistence type="inferred from homology"/>
<keyword evidence="5" id="KW-0133">Cell shape</keyword>
<feature type="transmembrane region" description="Helical" evidence="8">
    <location>
        <begin position="73"/>
        <end position="90"/>
    </location>
</feature>
<evidence type="ECO:0000313" key="9">
    <source>
        <dbReference type="EMBL" id="QBI55340.1"/>
    </source>
</evidence>
<keyword evidence="4 8" id="KW-0812">Transmembrane</keyword>
<name>A0A4P6Q4Y9_9ACTN</name>
<feature type="transmembrane region" description="Helical" evidence="8">
    <location>
        <begin position="102"/>
        <end position="123"/>
    </location>
</feature>